<evidence type="ECO:0000313" key="2">
    <source>
        <dbReference type="Proteomes" id="UP000029448"/>
    </source>
</evidence>
<dbReference type="PATRIC" id="fig|104102.7.peg.1383"/>
<name>A0A094ZNZ4_9PROT</name>
<comment type="caution">
    <text evidence="1">The sequence shown here is derived from an EMBL/GenBank/DDBJ whole genome shotgun (WGS) entry which is preliminary data.</text>
</comment>
<organism evidence="1 2">
    <name type="scientific">Acetobacter tropicalis</name>
    <dbReference type="NCBI Taxonomy" id="104102"/>
    <lineage>
        <taxon>Bacteria</taxon>
        <taxon>Pseudomonadati</taxon>
        <taxon>Pseudomonadota</taxon>
        <taxon>Alphaproteobacteria</taxon>
        <taxon>Acetobacterales</taxon>
        <taxon>Acetobacteraceae</taxon>
        <taxon>Acetobacter</taxon>
    </lineage>
</organism>
<protein>
    <submittedName>
        <fullName evidence="1">Uncharacterized protein</fullName>
    </submittedName>
</protein>
<evidence type="ECO:0000313" key="1">
    <source>
        <dbReference type="EMBL" id="KGB23981.1"/>
    </source>
</evidence>
<dbReference type="Proteomes" id="UP000029448">
    <property type="component" value="Unassembled WGS sequence"/>
</dbReference>
<dbReference type="AlphaFoldDB" id="A0A094ZNZ4"/>
<dbReference type="EMBL" id="JOKM01000053">
    <property type="protein sequence ID" value="KGB23981.1"/>
    <property type="molecule type" value="Genomic_DNA"/>
</dbReference>
<gene>
    <name evidence="1" type="ORF">AtDm6_1392</name>
</gene>
<reference evidence="1 2" key="1">
    <citation type="submission" date="2014-06" db="EMBL/GenBank/DDBJ databases">
        <title>Functional and comparative genomic analyses of the Drosophila gut microbiota identify candidate symbiosis factors.</title>
        <authorList>
            <person name="Newell P.D."/>
            <person name="Chaston J.M."/>
            <person name="Douglas A.E."/>
        </authorList>
    </citation>
    <scope>NUCLEOTIDE SEQUENCE [LARGE SCALE GENOMIC DNA]</scope>
    <source>
        <strain evidence="1 2">DmCS_006</strain>
    </source>
</reference>
<proteinExistence type="predicted"/>
<accession>A0A094ZNZ4</accession>
<keyword evidence="2" id="KW-1185">Reference proteome</keyword>
<sequence>MSDSSLLPANPVLAASCCVIPEQNAEHCFFHPTPVCRMPCLPLSGQKGRWCATCGYRFVSHSCPHIRFSSAGGLSPPAAL</sequence>